<dbReference type="EMBL" id="JACXVP010000012">
    <property type="protein sequence ID" value="KAG5573663.1"/>
    <property type="molecule type" value="Genomic_DNA"/>
</dbReference>
<comment type="caution">
    <text evidence="2">The sequence shown here is derived from an EMBL/GenBank/DDBJ whole genome shotgun (WGS) entry which is preliminary data.</text>
</comment>
<evidence type="ECO:0000313" key="2">
    <source>
        <dbReference type="EMBL" id="KAG5573663.1"/>
    </source>
</evidence>
<evidence type="ECO:0000256" key="1">
    <source>
        <dbReference type="SAM" id="Phobius"/>
    </source>
</evidence>
<dbReference type="Proteomes" id="UP000824120">
    <property type="component" value="Chromosome 12"/>
</dbReference>
<sequence>MGLLEAQKTVSSRVSHIKANLIVPKASKEKELRALLAFSLDVSSVSEPLIEFVNLSSQEVTAMISFIDTVWDGVILMYEWRKMLDTVAVQYMSLLVPFVLLNVLVFSVLEVNVSATSAWINVGEEMLRKYCYPGVP</sequence>
<protein>
    <submittedName>
        <fullName evidence="2">Uncharacterized protein</fullName>
    </submittedName>
</protein>
<keyword evidence="1" id="KW-0812">Transmembrane</keyword>
<dbReference type="AlphaFoldDB" id="A0A9J5WEA9"/>
<keyword evidence="3" id="KW-1185">Reference proteome</keyword>
<gene>
    <name evidence="2" type="ORF">H5410_063429</name>
</gene>
<organism evidence="2 3">
    <name type="scientific">Solanum commersonii</name>
    <name type="common">Commerson's wild potato</name>
    <name type="synonym">Commerson's nightshade</name>
    <dbReference type="NCBI Taxonomy" id="4109"/>
    <lineage>
        <taxon>Eukaryota</taxon>
        <taxon>Viridiplantae</taxon>
        <taxon>Streptophyta</taxon>
        <taxon>Embryophyta</taxon>
        <taxon>Tracheophyta</taxon>
        <taxon>Spermatophyta</taxon>
        <taxon>Magnoliopsida</taxon>
        <taxon>eudicotyledons</taxon>
        <taxon>Gunneridae</taxon>
        <taxon>Pentapetalae</taxon>
        <taxon>asterids</taxon>
        <taxon>lamiids</taxon>
        <taxon>Solanales</taxon>
        <taxon>Solanaceae</taxon>
        <taxon>Solanoideae</taxon>
        <taxon>Solaneae</taxon>
        <taxon>Solanum</taxon>
    </lineage>
</organism>
<evidence type="ECO:0000313" key="3">
    <source>
        <dbReference type="Proteomes" id="UP000824120"/>
    </source>
</evidence>
<accession>A0A9J5WEA9</accession>
<keyword evidence="1" id="KW-1133">Transmembrane helix</keyword>
<reference evidence="2 3" key="1">
    <citation type="submission" date="2020-09" db="EMBL/GenBank/DDBJ databases">
        <title>De no assembly of potato wild relative species, Solanum commersonii.</title>
        <authorList>
            <person name="Cho K."/>
        </authorList>
    </citation>
    <scope>NUCLEOTIDE SEQUENCE [LARGE SCALE GENOMIC DNA]</scope>
    <source>
        <strain evidence="2">LZ3.2</strain>
        <tissue evidence="2">Leaf</tissue>
    </source>
</reference>
<name>A0A9J5WEA9_SOLCO</name>
<proteinExistence type="predicted"/>
<keyword evidence="1" id="KW-0472">Membrane</keyword>
<feature type="transmembrane region" description="Helical" evidence="1">
    <location>
        <begin position="87"/>
        <end position="109"/>
    </location>
</feature>